<protein>
    <submittedName>
        <fullName evidence="1">Uncharacterized protein</fullName>
    </submittedName>
</protein>
<name>A0ABQ9X0U6_9EUKA</name>
<proteinExistence type="predicted"/>
<dbReference type="EMBL" id="JARBJD010000293">
    <property type="protein sequence ID" value="KAK2944562.1"/>
    <property type="molecule type" value="Genomic_DNA"/>
</dbReference>
<evidence type="ECO:0000313" key="1">
    <source>
        <dbReference type="EMBL" id="KAK2944562.1"/>
    </source>
</evidence>
<dbReference type="Proteomes" id="UP001281761">
    <property type="component" value="Unassembled WGS sequence"/>
</dbReference>
<sequence length="123" mass="13778">MTGLTDAYRTVVDTLQHNLNSDATETSLDQLVAFNAESVIDGIDKKPEDGWMLITGLSDWSRKDDRFVNGGAVWRRLAEKVKEEGIEDELPLTFAIRSEGLITWLGWNCLATSRFEQRGIGFG</sequence>
<reference evidence="1 2" key="1">
    <citation type="journal article" date="2022" name="bioRxiv">
        <title>Genomics of Preaxostyla Flagellates Illuminates Evolutionary Transitions and the Path Towards Mitochondrial Loss.</title>
        <authorList>
            <person name="Novak L.V.F."/>
            <person name="Treitli S.C."/>
            <person name="Pyrih J."/>
            <person name="Halakuc P."/>
            <person name="Pipaliya S.V."/>
            <person name="Vacek V."/>
            <person name="Brzon O."/>
            <person name="Soukal P."/>
            <person name="Eme L."/>
            <person name="Dacks J.B."/>
            <person name="Karnkowska A."/>
            <person name="Elias M."/>
            <person name="Hampl V."/>
        </authorList>
    </citation>
    <scope>NUCLEOTIDE SEQUENCE [LARGE SCALE GENOMIC DNA]</scope>
    <source>
        <strain evidence="1">NAU3</strain>
        <tissue evidence="1">Gut</tissue>
    </source>
</reference>
<keyword evidence="2" id="KW-1185">Reference proteome</keyword>
<comment type="caution">
    <text evidence="1">The sequence shown here is derived from an EMBL/GenBank/DDBJ whole genome shotgun (WGS) entry which is preliminary data.</text>
</comment>
<gene>
    <name evidence="1" type="ORF">BLNAU_20516</name>
</gene>
<evidence type="ECO:0000313" key="2">
    <source>
        <dbReference type="Proteomes" id="UP001281761"/>
    </source>
</evidence>
<organism evidence="1 2">
    <name type="scientific">Blattamonas nauphoetae</name>
    <dbReference type="NCBI Taxonomy" id="2049346"/>
    <lineage>
        <taxon>Eukaryota</taxon>
        <taxon>Metamonada</taxon>
        <taxon>Preaxostyla</taxon>
        <taxon>Oxymonadida</taxon>
        <taxon>Blattamonas</taxon>
    </lineage>
</organism>
<accession>A0ABQ9X0U6</accession>